<dbReference type="Proteomes" id="UP000772434">
    <property type="component" value="Unassembled WGS sequence"/>
</dbReference>
<protein>
    <submittedName>
        <fullName evidence="1">Uncharacterized protein</fullName>
    </submittedName>
</protein>
<evidence type="ECO:0000313" key="1">
    <source>
        <dbReference type="EMBL" id="KAF9060146.1"/>
    </source>
</evidence>
<accession>A0A9P5PB93</accession>
<dbReference type="AlphaFoldDB" id="A0A9P5PB93"/>
<reference evidence="1" key="1">
    <citation type="submission" date="2020-11" db="EMBL/GenBank/DDBJ databases">
        <authorList>
            <consortium name="DOE Joint Genome Institute"/>
            <person name="Ahrendt S."/>
            <person name="Riley R."/>
            <person name="Andreopoulos W."/>
            <person name="Labutti K."/>
            <person name="Pangilinan J."/>
            <person name="Ruiz-Duenas F.J."/>
            <person name="Barrasa J.M."/>
            <person name="Sanchez-Garcia M."/>
            <person name="Camarero S."/>
            <person name="Miyauchi S."/>
            <person name="Serrano A."/>
            <person name="Linde D."/>
            <person name="Babiker R."/>
            <person name="Drula E."/>
            <person name="Ayuso-Fernandez I."/>
            <person name="Pacheco R."/>
            <person name="Padilla G."/>
            <person name="Ferreira P."/>
            <person name="Barriuso J."/>
            <person name="Kellner H."/>
            <person name="Castanera R."/>
            <person name="Alfaro M."/>
            <person name="Ramirez L."/>
            <person name="Pisabarro A.G."/>
            <person name="Kuo A."/>
            <person name="Tritt A."/>
            <person name="Lipzen A."/>
            <person name="He G."/>
            <person name="Yan M."/>
            <person name="Ng V."/>
            <person name="Cullen D."/>
            <person name="Martin F."/>
            <person name="Rosso M.-N."/>
            <person name="Henrissat B."/>
            <person name="Hibbett D."/>
            <person name="Martinez A.T."/>
            <person name="Grigoriev I.V."/>
        </authorList>
    </citation>
    <scope>NUCLEOTIDE SEQUENCE</scope>
    <source>
        <strain evidence="1">AH 40177</strain>
    </source>
</reference>
<evidence type="ECO:0000313" key="2">
    <source>
        <dbReference type="Proteomes" id="UP000772434"/>
    </source>
</evidence>
<keyword evidence="2" id="KW-1185">Reference proteome</keyword>
<name>A0A9P5PB93_9AGAR</name>
<proteinExistence type="predicted"/>
<organism evidence="1 2">
    <name type="scientific">Rhodocollybia butyracea</name>
    <dbReference type="NCBI Taxonomy" id="206335"/>
    <lineage>
        <taxon>Eukaryota</taxon>
        <taxon>Fungi</taxon>
        <taxon>Dikarya</taxon>
        <taxon>Basidiomycota</taxon>
        <taxon>Agaricomycotina</taxon>
        <taxon>Agaricomycetes</taxon>
        <taxon>Agaricomycetidae</taxon>
        <taxon>Agaricales</taxon>
        <taxon>Marasmiineae</taxon>
        <taxon>Omphalotaceae</taxon>
        <taxon>Rhodocollybia</taxon>
    </lineage>
</organism>
<sequence>MNEIGFKKLCVEQRVPMLLLGLGMERWDGSSVDGYTGASSKPTSQMEGRNGTLLSFDRSWFLDSFGVAEVVLGSLRTNPGQIMRCIGSKFWTNRESSDERENHRKLHNSFSVTQQKIRRFAGVEHSPGSRLFAHCLERSIPRMKNPTLRRELVVYVGHDGVGSTAIQSVSCHACIGGREIVETVFLLLLLSLVALPDHLVVHTAALIDLILAACLYGDGLAVVWCSEHPFLGIPGIFLKNKRGVLKEKDSSKEKDENSRDHKWEDTKQKVMLSSTELLEYDSFILLSHSFIIISTRKELEETICQFRRKLFAQVVAASAMVEVVHGSSRAKMRDSPKISEMFIDISYMYDLHRTKYKPLLSGSIWTVYGTVYGFYGTGLIRPYRSRGSSSLEKRVHSAIGGGELQGMQNRESIQLQPYIGWYADKYADYPVSQVVLYG</sequence>
<gene>
    <name evidence="1" type="ORF">BDP27DRAFT_1407246</name>
</gene>
<dbReference type="EMBL" id="JADNRY010000257">
    <property type="protein sequence ID" value="KAF9060146.1"/>
    <property type="molecule type" value="Genomic_DNA"/>
</dbReference>
<comment type="caution">
    <text evidence="1">The sequence shown here is derived from an EMBL/GenBank/DDBJ whole genome shotgun (WGS) entry which is preliminary data.</text>
</comment>